<evidence type="ECO:0000313" key="3">
    <source>
        <dbReference type="Proteomes" id="UP000824120"/>
    </source>
</evidence>
<keyword evidence="3" id="KW-1185">Reference proteome</keyword>
<comment type="caution">
    <text evidence="2">The sequence shown here is derived from an EMBL/GenBank/DDBJ whole genome shotgun (WGS) entry which is preliminary data.</text>
</comment>
<gene>
    <name evidence="2" type="ORF">H5410_061435</name>
</gene>
<feature type="compositionally biased region" description="Basic and acidic residues" evidence="1">
    <location>
        <begin position="115"/>
        <end position="124"/>
    </location>
</feature>
<evidence type="ECO:0000256" key="1">
    <source>
        <dbReference type="SAM" id="MobiDB-lite"/>
    </source>
</evidence>
<proteinExistence type="predicted"/>
<protein>
    <submittedName>
        <fullName evidence="2">Uncharacterized protein</fullName>
    </submittedName>
</protein>
<feature type="region of interest" description="Disordered" evidence="1">
    <location>
        <begin position="115"/>
        <end position="167"/>
    </location>
</feature>
<dbReference type="EMBL" id="JACXVP010000012">
    <property type="protein sequence ID" value="KAG5571669.1"/>
    <property type="molecule type" value="Genomic_DNA"/>
</dbReference>
<dbReference type="AlphaFoldDB" id="A0A9J5W7T7"/>
<feature type="non-terminal residue" evidence="2">
    <location>
        <position position="1"/>
    </location>
</feature>
<name>A0A9J5W7T7_SOLCO</name>
<reference evidence="2 3" key="1">
    <citation type="submission" date="2020-09" db="EMBL/GenBank/DDBJ databases">
        <title>De no assembly of potato wild relative species, Solanum commersonii.</title>
        <authorList>
            <person name="Cho K."/>
        </authorList>
    </citation>
    <scope>NUCLEOTIDE SEQUENCE [LARGE SCALE GENOMIC DNA]</scope>
    <source>
        <strain evidence="2">LZ3.2</strain>
        <tissue evidence="2">Leaf</tissue>
    </source>
</reference>
<evidence type="ECO:0000313" key="2">
    <source>
        <dbReference type="EMBL" id="KAG5571669.1"/>
    </source>
</evidence>
<feature type="compositionally biased region" description="Polar residues" evidence="1">
    <location>
        <begin position="133"/>
        <end position="142"/>
    </location>
</feature>
<sequence>MKSTKRLCTLKIQRVSTPRNWTWLARERGRKTKTTKLIAGVIGSTWIQLERVNPSPSLIHSTRESEWAKAEAVLKSATRCLRETESILGKSPSPVGESSISLEITFCSSVLSPKGKDQVGDEMKQSACRRVVPQSSTISPNDSKCKNIERVNPSPSPTHSARESEWAKVEAVLKAATQ</sequence>
<dbReference type="Proteomes" id="UP000824120">
    <property type="component" value="Chromosome 12"/>
</dbReference>
<accession>A0A9J5W7T7</accession>
<organism evidence="2 3">
    <name type="scientific">Solanum commersonii</name>
    <name type="common">Commerson's wild potato</name>
    <name type="synonym">Commerson's nightshade</name>
    <dbReference type="NCBI Taxonomy" id="4109"/>
    <lineage>
        <taxon>Eukaryota</taxon>
        <taxon>Viridiplantae</taxon>
        <taxon>Streptophyta</taxon>
        <taxon>Embryophyta</taxon>
        <taxon>Tracheophyta</taxon>
        <taxon>Spermatophyta</taxon>
        <taxon>Magnoliopsida</taxon>
        <taxon>eudicotyledons</taxon>
        <taxon>Gunneridae</taxon>
        <taxon>Pentapetalae</taxon>
        <taxon>asterids</taxon>
        <taxon>lamiids</taxon>
        <taxon>Solanales</taxon>
        <taxon>Solanaceae</taxon>
        <taxon>Solanoideae</taxon>
        <taxon>Solaneae</taxon>
        <taxon>Solanum</taxon>
    </lineage>
</organism>